<gene>
    <name evidence="2" type="ORF">PTTW11_02426</name>
</gene>
<evidence type="ECO:0000313" key="3">
    <source>
        <dbReference type="Proteomes" id="UP000472372"/>
    </source>
</evidence>
<evidence type="ECO:0000256" key="1">
    <source>
        <dbReference type="SAM" id="MobiDB-lite"/>
    </source>
</evidence>
<feature type="region of interest" description="Disordered" evidence="1">
    <location>
        <begin position="171"/>
        <end position="197"/>
    </location>
</feature>
<accession>A0A6S6VW20</accession>
<feature type="region of interest" description="Disordered" evidence="1">
    <location>
        <begin position="315"/>
        <end position="369"/>
    </location>
</feature>
<name>A0A6S6VW20_9PLEO</name>
<organism evidence="2 3">
    <name type="scientific">Pyrenophora teres f. teres</name>
    <dbReference type="NCBI Taxonomy" id="97479"/>
    <lineage>
        <taxon>Eukaryota</taxon>
        <taxon>Fungi</taxon>
        <taxon>Dikarya</taxon>
        <taxon>Ascomycota</taxon>
        <taxon>Pezizomycotina</taxon>
        <taxon>Dothideomycetes</taxon>
        <taxon>Pleosporomycetidae</taxon>
        <taxon>Pleosporales</taxon>
        <taxon>Pleosporineae</taxon>
        <taxon>Pleosporaceae</taxon>
        <taxon>Pyrenophora</taxon>
    </lineage>
</organism>
<feature type="region of interest" description="Disordered" evidence="1">
    <location>
        <begin position="35"/>
        <end position="88"/>
    </location>
</feature>
<sequence>MASQHSPSKTPNRRVLGSLAINTPQNLAKAYEASGVTRAQSPLKHVTTHTHTHTHTPPSFQDKENFVTPDASSKSKKRGIDEVDSAETAQSLKMLARSGDNGAVETGMRLTTEAVQRHTQNNPIGLADPGSPTERATPSPEPEPIQHSQKSSQSFSDLLNYEMCASQKSEHGITNVMPPPPVPAPASSQEKRRSRAEQLRTRLKFGLYKVKTNQVTKRDADIIGTYEAKTCQVSAPHRYSYSLDALNASMPTTITSSRESLDAYRVPNITVSSPQRGQAPSFIQANLDPFRPVGKLGPAPVQFAMPKDNFQASSQTIQGYEPSSSPPGASLPNYDTHHQYISPNYQRSHHQAPAASVVSTTGYGAGNDAREDTAHQRLQRLKEQQYMDSSISGLQDNAAKGLIQLMQGGR</sequence>
<reference evidence="2" key="1">
    <citation type="submission" date="2021-02" db="EMBL/GenBank/DDBJ databases">
        <authorList>
            <person name="Syme A R."/>
            <person name="Syme A R."/>
            <person name="Moolhuijzen P."/>
        </authorList>
    </citation>
    <scope>NUCLEOTIDE SEQUENCE</scope>
    <source>
        <strain evidence="2">W1-1</strain>
    </source>
</reference>
<dbReference type="AlphaFoldDB" id="A0A6S6VW20"/>
<protein>
    <submittedName>
        <fullName evidence="2">Uncharacterized protein</fullName>
    </submittedName>
</protein>
<dbReference type="EMBL" id="HG992978">
    <property type="protein sequence ID" value="CAE7012928.1"/>
    <property type="molecule type" value="Genomic_DNA"/>
</dbReference>
<proteinExistence type="predicted"/>
<dbReference type="Proteomes" id="UP000472372">
    <property type="component" value="Chromosome 2"/>
</dbReference>
<feature type="compositionally biased region" description="Polar residues" evidence="1">
    <location>
        <begin position="315"/>
        <end position="327"/>
    </location>
</feature>
<feature type="region of interest" description="Disordered" evidence="1">
    <location>
        <begin position="119"/>
        <end position="154"/>
    </location>
</feature>
<evidence type="ECO:0000313" key="2">
    <source>
        <dbReference type="EMBL" id="CAE7012928.1"/>
    </source>
</evidence>